<dbReference type="Proteomes" id="UP001549097">
    <property type="component" value="Unassembled WGS sequence"/>
</dbReference>
<protein>
    <submittedName>
        <fullName evidence="8">Tight adherence protein B</fullName>
    </submittedName>
</protein>
<sequence length="308" mass="34780">MIIAALSSLSVLLAIWAIYSFLGYRTHKREWKRQAETIYGTPNKRKSYFVVLGDKFDRSPLASKMHEKLQQANVSLTPSEFYGMLILGGVTIAILSNTMFSITMPLNIIIAAAFVVISYYSLFAIRKNKYQQRFEGQLSEVCRLLGNSTRAGMTINQGVELVAHEVAHPAGTEFKRLANELRLGVDFEKALVSFQKRVPSRDFKLFIATLLIQKRAGGNLHAILDEMAHTLEERKVLNQTIKTMTAEQRFISYILPSLPIFLILVMNTIVDDFLKPITTVPGAIISIMFIIGTILTFYLVRKVTNIRV</sequence>
<keyword evidence="3 6" id="KW-0812">Transmembrane</keyword>
<dbReference type="Pfam" id="PF00482">
    <property type="entry name" value="T2SSF"/>
    <property type="match status" value="1"/>
</dbReference>
<proteinExistence type="predicted"/>
<feature type="transmembrane region" description="Helical" evidence="6">
    <location>
        <begin position="6"/>
        <end position="24"/>
    </location>
</feature>
<dbReference type="PANTHER" id="PTHR35007">
    <property type="entry name" value="INTEGRAL MEMBRANE PROTEIN-RELATED"/>
    <property type="match status" value="1"/>
</dbReference>
<evidence type="ECO:0000313" key="8">
    <source>
        <dbReference type="EMBL" id="MET3730260.1"/>
    </source>
</evidence>
<keyword evidence="5 6" id="KW-0472">Membrane</keyword>
<comment type="subcellular location">
    <subcellularLocation>
        <location evidence="1">Cell membrane</location>
        <topology evidence="1">Multi-pass membrane protein</topology>
    </subcellularLocation>
</comment>
<evidence type="ECO:0000313" key="9">
    <source>
        <dbReference type="Proteomes" id="UP001549097"/>
    </source>
</evidence>
<evidence type="ECO:0000259" key="7">
    <source>
        <dbReference type="Pfam" id="PF00482"/>
    </source>
</evidence>
<dbReference type="Gene3D" id="1.20.81.30">
    <property type="entry name" value="Type II secretion system (T2SS), domain F"/>
    <property type="match status" value="1"/>
</dbReference>
<evidence type="ECO:0000256" key="5">
    <source>
        <dbReference type="ARBA" id="ARBA00023136"/>
    </source>
</evidence>
<name>A0ABV2LNW1_9BACL</name>
<evidence type="ECO:0000256" key="4">
    <source>
        <dbReference type="ARBA" id="ARBA00022989"/>
    </source>
</evidence>
<keyword evidence="9" id="KW-1185">Reference proteome</keyword>
<gene>
    <name evidence="8" type="ORF">ABID52_003901</name>
</gene>
<evidence type="ECO:0000256" key="3">
    <source>
        <dbReference type="ARBA" id="ARBA00022692"/>
    </source>
</evidence>
<dbReference type="InterPro" id="IPR042094">
    <property type="entry name" value="T2SS_GspF_sf"/>
</dbReference>
<feature type="transmembrane region" description="Helical" evidence="6">
    <location>
        <begin position="250"/>
        <end position="270"/>
    </location>
</feature>
<comment type="caution">
    <text evidence="8">The sequence shown here is derived from an EMBL/GenBank/DDBJ whole genome shotgun (WGS) entry which is preliminary data.</text>
</comment>
<dbReference type="RefSeq" id="WP_198769376.1">
    <property type="nucleotide sequence ID" value="NZ_JAEACF010000004.1"/>
</dbReference>
<evidence type="ECO:0000256" key="2">
    <source>
        <dbReference type="ARBA" id="ARBA00022475"/>
    </source>
</evidence>
<organism evidence="8 9">
    <name type="scientific">Fictibacillus halophilus</name>
    <dbReference type="NCBI Taxonomy" id="1610490"/>
    <lineage>
        <taxon>Bacteria</taxon>
        <taxon>Bacillati</taxon>
        <taxon>Bacillota</taxon>
        <taxon>Bacilli</taxon>
        <taxon>Bacillales</taxon>
        <taxon>Fictibacillaceae</taxon>
        <taxon>Fictibacillus</taxon>
    </lineage>
</organism>
<evidence type="ECO:0000256" key="1">
    <source>
        <dbReference type="ARBA" id="ARBA00004651"/>
    </source>
</evidence>
<feature type="transmembrane region" description="Helical" evidence="6">
    <location>
        <begin position="106"/>
        <end position="125"/>
    </location>
</feature>
<evidence type="ECO:0000256" key="6">
    <source>
        <dbReference type="SAM" id="Phobius"/>
    </source>
</evidence>
<feature type="domain" description="Type II secretion system protein GspF" evidence="7">
    <location>
        <begin position="142"/>
        <end position="266"/>
    </location>
</feature>
<keyword evidence="2" id="KW-1003">Cell membrane</keyword>
<dbReference type="PANTHER" id="PTHR35007:SF1">
    <property type="entry name" value="PILUS ASSEMBLY PROTEIN"/>
    <property type="match status" value="1"/>
</dbReference>
<dbReference type="EMBL" id="JBEPMP010000004">
    <property type="protein sequence ID" value="MET3730260.1"/>
    <property type="molecule type" value="Genomic_DNA"/>
</dbReference>
<feature type="transmembrane region" description="Helical" evidence="6">
    <location>
        <begin position="81"/>
        <end position="100"/>
    </location>
</feature>
<dbReference type="InterPro" id="IPR018076">
    <property type="entry name" value="T2SS_GspF_dom"/>
</dbReference>
<reference evidence="8 9" key="1">
    <citation type="submission" date="2024-06" db="EMBL/GenBank/DDBJ databases">
        <title>Genomic Encyclopedia of Type Strains, Phase IV (KMG-IV): sequencing the most valuable type-strain genomes for metagenomic binning, comparative biology and taxonomic classification.</title>
        <authorList>
            <person name="Goeker M."/>
        </authorList>
    </citation>
    <scope>NUCLEOTIDE SEQUENCE [LARGE SCALE GENOMIC DNA]</scope>
    <source>
        <strain evidence="8 9">DSM 100124</strain>
    </source>
</reference>
<feature type="transmembrane region" description="Helical" evidence="6">
    <location>
        <begin position="282"/>
        <end position="300"/>
    </location>
</feature>
<keyword evidence="4 6" id="KW-1133">Transmembrane helix</keyword>
<accession>A0ABV2LNW1</accession>